<evidence type="ECO:0000313" key="3">
    <source>
        <dbReference type="Proteomes" id="UP000001194"/>
    </source>
</evidence>
<dbReference type="EMBL" id="DS547121">
    <property type="protein sequence ID" value="EDR03822.1"/>
    <property type="molecule type" value="Genomic_DNA"/>
</dbReference>
<evidence type="ECO:0000313" key="2">
    <source>
        <dbReference type="EMBL" id="EDR03822.1"/>
    </source>
</evidence>
<keyword evidence="1" id="KW-0472">Membrane</keyword>
<dbReference type="Proteomes" id="UP000001194">
    <property type="component" value="Unassembled WGS sequence"/>
</dbReference>
<reference evidence="2 3" key="1">
    <citation type="journal article" date="2008" name="Nature">
        <title>The genome of Laccaria bicolor provides insights into mycorrhizal symbiosis.</title>
        <authorList>
            <person name="Martin F."/>
            <person name="Aerts A."/>
            <person name="Ahren D."/>
            <person name="Brun A."/>
            <person name="Danchin E.G.J."/>
            <person name="Duchaussoy F."/>
            <person name="Gibon J."/>
            <person name="Kohler A."/>
            <person name="Lindquist E."/>
            <person name="Pereda V."/>
            <person name="Salamov A."/>
            <person name="Shapiro H.J."/>
            <person name="Wuyts J."/>
            <person name="Blaudez D."/>
            <person name="Buee M."/>
            <person name="Brokstein P."/>
            <person name="Canbaeck B."/>
            <person name="Cohen D."/>
            <person name="Courty P.E."/>
            <person name="Coutinho P.M."/>
            <person name="Delaruelle C."/>
            <person name="Detter J.C."/>
            <person name="Deveau A."/>
            <person name="DiFazio S."/>
            <person name="Duplessis S."/>
            <person name="Fraissinet-Tachet L."/>
            <person name="Lucic E."/>
            <person name="Frey-Klett P."/>
            <person name="Fourrey C."/>
            <person name="Feussner I."/>
            <person name="Gay G."/>
            <person name="Grimwood J."/>
            <person name="Hoegger P.J."/>
            <person name="Jain P."/>
            <person name="Kilaru S."/>
            <person name="Labbe J."/>
            <person name="Lin Y.C."/>
            <person name="Legue V."/>
            <person name="Le Tacon F."/>
            <person name="Marmeisse R."/>
            <person name="Melayah D."/>
            <person name="Montanini B."/>
            <person name="Muratet M."/>
            <person name="Nehls U."/>
            <person name="Niculita-Hirzel H."/>
            <person name="Oudot-Le Secq M.P."/>
            <person name="Peter M."/>
            <person name="Quesneville H."/>
            <person name="Rajashekar B."/>
            <person name="Reich M."/>
            <person name="Rouhier N."/>
            <person name="Schmutz J."/>
            <person name="Yin T."/>
            <person name="Chalot M."/>
            <person name="Henrissat B."/>
            <person name="Kuees U."/>
            <person name="Lucas S."/>
            <person name="Van de Peer Y."/>
            <person name="Podila G.K."/>
            <person name="Polle A."/>
            <person name="Pukkila P.J."/>
            <person name="Richardson P.M."/>
            <person name="Rouze P."/>
            <person name="Sanders I.R."/>
            <person name="Stajich J.E."/>
            <person name="Tunlid A."/>
            <person name="Tuskan G."/>
            <person name="Grigoriev I.V."/>
        </authorList>
    </citation>
    <scope>NUCLEOTIDE SEQUENCE [LARGE SCALE GENOMIC DNA]</scope>
    <source>
        <strain evidence="3">S238N-H82 / ATCC MYA-4686</strain>
    </source>
</reference>
<name>B0DN72_LACBS</name>
<feature type="transmembrane region" description="Helical" evidence="1">
    <location>
        <begin position="49"/>
        <end position="69"/>
    </location>
</feature>
<dbReference type="KEGG" id="lbc:LACBIDRAFT_331026"/>
<organism evidence="3">
    <name type="scientific">Laccaria bicolor (strain S238N-H82 / ATCC MYA-4686)</name>
    <name type="common">Bicoloured deceiver</name>
    <name type="synonym">Laccaria laccata var. bicolor</name>
    <dbReference type="NCBI Taxonomy" id="486041"/>
    <lineage>
        <taxon>Eukaryota</taxon>
        <taxon>Fungi</taxon>
        <taxon>Dikarya</taxon>
        <taxon>Basidiomycota</taxon>
        <taxon>Agaricomycotina</taxon>
        <taxon>Agaricomycetes</taxon>
        <taxon>Agaricomycetidae</taxon>
        <taxon>Agaricales</taxon>
        <taxon>Agaricineae</taxon>
        <taxon>Hydnangiaceae</taxon>
        <taxon>Laccaria</taxon>
    </lineage>
</organism>
<evidence type="ECO:0000256" key="1">
    <source>
        <dbReference type="SAM" id="Phobius"/>
    </source>
</evidence>
<keyword evidence="1" id="KW-0812">Transmembrane</keyword>
<dbReference type="RefSeq" id="XP_001885390.1">
    <property type="nucleotide sequence ID" value="XM_001885355.1"/>
</dbReference>
<dbReference type="AlphaFoldDB" id="B0DN72"/>
<dbReference type="HOGENOM" id="CLU_2061903_0_0_1"/>
<keyword evidence="1" id="KW-1133">Transmembrane helix</keyword>
<dbReference type="GeneID" id="6081126"/>
<sequence>MPSQRFRSIEIQKLTRLYILYNDVPAVRQHDHLPMSHPVRFIILTASKFGFGCPVGFFICHVSIYAYALPAHLCFPIPPTRAHSSASDFFVVILPVHLNFSACIATPRRPLWALVPLKP</sequence>
<protein>
    <submittedName>
        <fullName evidence="2">Predicted protein</fullName>
    </submittedName>
</protein>
<dbReference type="OrthoDB" id="10540550at2759"/>
<dbReference type="InParanoid" id="B0DN72"/>
<gene>
    <name evidence="2" type="ORF">LACBIDRAFT_331026</name>
</gene>
<accession>B0DN72</accession>
<proteinExistence type="predicted"/>
<keyword evidence="3" id="KW-1185">Reference proteome</keyword>